<reference evidence="2" key="1">
    <citation type="submission" date="2022-09" db="EMBL/GenBank/DDBJ databases">
        <title>Diverse halophilic archaea isolated from saline environments.</title>
        <authorList>
            <person name="Cui H.-L."/>
        </authorList>
    </citation>
    <scope>NUCLEOTIDE SEQUENCE</scope>
    <source>
        <strain evidence="2">ZS-35-S2</strain>
    </source>
</reference>
<dbReference type="Proteomes" id="UP001057580">
    <property type="component" value="Chromosome"/>
</dbReference>
<keyword evidence="1" id="KW-0472">Membrane</keyword>
<proteinExistence type="predicted"/>
<protein>
    <submittedName>
        <fullName evidence="2">Uncharacterized protein</fullName>
    </submittedName>
</protein>
<keyword evidence="1" id="KW-1133">Transmembrane helix</keyword>
<accession>A0A9E7R1V6</accession>
<evidence type="ECO:0000313" key="2">
    <source>
        <dbReference type="EMBL" id="UWM53110.1"/>
    </source>
</evidence>
<keyword evidence="1" id="KW-0812">Transmembrane</keyword>
<dbReference type="RefSeq" id="WP_260592105.1">
    <property type="nucleotide sequence ID" value="NZ_CP104003.1"/>
</dbReference>
<gene>
    <name evidence="2" type="ORF">N0B31_13255</name>
</gene>
<dbReference type="GeneID" id="74943407"/>
<dbReference type="KEGG" id="ssai:N0B31_13255"/>
<dbReference type="EMBL" id="CP104003">
    <property type="protein sequence ID" value="UWM53110.1"/>
    <property type="molecule type" value="Genomic_DNA"/>
</dbReference>
<evidence type="ECO:0000256" key="1">
    <source>
        <dbReference type="SAM" id="Phobius"/>
    </source>
</evidence>
<name>A0A9E7R1V6_9EURY</name>
<dbReference type="AlphaFoldDB" id="A0A9E7R1V6"/>
<keyword evidence="3" id="KW-1185">Reference proteome</keyword>
<organism evidence="2 3">
    <name type="scientific">Salinirubellus salinus</name>
    <dbReference type="NCBI Taxonomy" id="1364945"/>
    <lineage>
        <taxon>Archaea</taxon>
        <taxon>Methanobacteriati</taxon>
        <taxon>Methanobacteriota</taxon>
        <taxon>Stenosarchaea group</taxon>
        <taxon>Halobacteria</taxon>
        <taxon>Halobacteriales</taxon>
        <taxon>Natronomonadaceae</taxon>
        <taxon>Salinirubellus</taxon>
    </lineage>
</organism>
<feature type="transmembrane region" description="Helical" evidence="1">
    <location>
        <begin position="29"/>
        <end position="49"/>
    </location>
</feature>
<evidence type="ECO:0000313" key="3">
    <source>
        <dbReference type="Proteomes" id="UP001057580"/>
    </source>
</evidence>
<sequence length="66" mass="7068">MNDTPIPALVLASVDIGVGWFLYVHLGPVGYPLLVVGLLVLFVAALRTLRDSSPDAVGRPNRPDRS</sequence>